<comment type="caution">
    <text evidence="15">The sequence shown here is derived from an EMBL/GenBank/DDBJ whole genome shotgun (WGS) entry which is preliminary data.</text>
</comment>
<evidence type="ECO:0000256" key="1">
    <source>
        <dbReference type="ARBA" id="ARBA00001970"/>
    </source>
</evidence>
<evidence type="ECO:0000256" key="8">
    <source>
        <dbReference type="ARBA" id="ARBA00022982"/>
    </source>
</evidence>
<keyword evidence="7" id="KW-0479">Metal-binding</keyword>
<feature type="transmembrane region" description="Helical" evidence="13">
    <location>
        <begin position="12"/>
        <end position="35"/>
    </location>
</feature>
<organism evidence="15 16">
    <name type="scientific">Neptunomonas marina</name>
    <dbReference type="NCBI Taxonomy" id="1815562"/>
    <lineage>
        <taxon>Bacteria</taxon>
        <taxon>Pseudomonadati</taxon>
        <taxon>Pseudomonadota</taxon>
        <taxon>Gammaproteobacteria</taxon>
        <taxon>Oceanospirillales</taxon>
        <taxon>Oceanospirillaceae</taxon>
        <taxon>Neptunomonas</taxon>
    </lineage>
</organism>
<keyword evidence="5" id="KW-0349">Heme</keyword>
<dbReference type="Proteomes" id="UP000282818">
    <property type="component" value="Unassembled WGS sequence"/>
</dbReference>
<evidence type="ECO:0000259" key="14">
    <source>
        <dbReference type="Pfam" id="PF01292"/>
    </source>
</evidence>
<keyword evidence="16" id="KW-1185">Reference proteome</keyword>
<evidence type="ECO:0000313" key="15">
    <source>
        <dbReference type="EMBL" id="RVU29550.1"/>
    </source>
</evidence>
<evidence type="ECO:0000256" key="11">
    <source>
        <dbReference type="ARBA" id="ARBA00023136"/>
    </source>
</evidence>
<dbReference type="GO" id="GO:0046872">
    <property type="term" value="F:metal ion binding"/>
    <property type="evidence" value="ECO:0007669"/>
    <property type="project" value="UniProtKB-KW"/>
</dbReference>
<evidence type="ECO:0000256" key="5">
    <source>
        <dbReference type="ARBA" id="ARBA00022617"/>
    </source>
</evidence>
<keyword evidence="4" id="KW-1003">Cell membrane</keyword>
<proteinExistence type="inferred from homology"/>
<evidence type="ECO:0000256" key="2">
    <source>
        <dbReference type="ARBA" id="ARBA00004651"/>
    </source>
</evidence>
<comment type="cofactor">
    <cofactor evidence="1">
        <name>heme b</name>
        <dbReference type="ChEBI" id="CHEBI:60344"/>
    </cofactor>
</comment>
<keyword evidence="9 13" id="KW-1133">Transmembrane helix</keyword>
<dbReference type="AlphaFoldDB" id="A0A437Q4X7"/>
<keyword evidence="3" id="KW-0813">Transport</keyword>
<dbReference type="PANTHER" id="PTHR30529">
    <property type="entry name" value="CYTOCHROME B561"/>
    <property type="match status" value="1"/>
</dbReference>
<keyword evidence="6 13" id="KW-0812">Transmembrane</keyword>
<dbReference type="GO" id="GO:0005886">
    <property type="term" value="C:plasma membrane"/>
    <property type="evidence" value="ECO:0007669"/>
    <property type="project" value="UniProtKB-SubCell"/>
</dbReference>
<dbReference type="InterPro" id="IPR016174">
    <property type="entry name" value="Di-haem_cyt_TM"/>
</dbReference>
<feature type="transmembrane region" description="Helical" evidence="13">
    <location>
        <begin position="96"/>
        <end position="115"/>
    </location>
</feature>
<dbReference type="InterPro" id="IPR052168">
    <property type="entry name" value="Cytochrome_b561_oxidase"/>
</dbReference>
<comment type="similarity">
    <text evidence="12">Belongs to the cytochrome b561 family.</text>
</comment>
<dbReference type="PANTHER" id="PTHR30529:SF1">
    <property type="entry name" value="CYTOCHROME B561 HOMOLOG 2"/>
    <property type="match status" value="1"/>
</dbReference>
<comment type="subcellular location">
    <subcellularLocation>
        <location evidence="2">Cell membrane</location>
        <topology evidence="2">Multi-pass membrane protein</topology>
    </subcellularLocation>
</comment>
<gene>
    <name evidence="15" type="ORF">EOE65_15375</name>
</gene>
<accession>A0A437Q4X7</accession>
<evidence type="ECO:0000256" key="13">
    <source>
        <dbReference type="SAM" id="Phobius"/>
    </source>
</evidence>
<evidence type="ECO:0000256" key="12">
    <source>
        <dbReference type="ARBA" id="ARBA00037975"/>
    </source>
</evidence>
<dbReference type="InterPro" id="IPR011577">
    <property type="entry name" value="Cyt_b561_bac/Ni-Hgenase"/>
</dbReference>
<evidence type="ECO:0000256" key="4">
    <source>
        <dbReference type="ARBA" id="ARBA00022475"/>
    </source>
</evidence>
<sequence>MAFTRQVANTPSAYGWVSIGFHWVVALGVIGLYPLGLYIDSLSYYDPAYRVVPDWHKGIGILLAATLIARLLWRVMQTHPSHIQTHTRFERLATKVVHSALYILLLVVFISGYMISTADGRAISVFGWFEVPALPAIIDNQEDVAGDIHFYVATTLIVLAGLHAAAALKHHLIDKDTTLTRMLGVKETS</sequence>
<evidence type="ECO:0000313" key="16">
    <source>
        <dbReference type="Proteomes" id="UP000282818"/>
    </source>
</evidence>
<dbReference type="SUPFAM" id="SSF81342">
    <property type="entry name" value="Transmembrane di-heme cytochromes"/>
    <property type="match status" value="1"/>
</dbReference>
<dbReference type="GO" id="GO:0020037">
    <property type="term" value="F:heme binding"/>
    <property type="evidence" value="ECO:0007669"/>
    <property type="project" value="TreeGrafter"/>
</dbReference>
<feature type="domain" description="Cytochrome b561 bacterial/Ni-hydrogenase" evidence="14">
    <location>
        <begin position="14"/>
        <end position="184"/>
    </location>
</feature>
<evidence type="ECO:0000256" key="7">
    <source>
        <dbReference type="ARBA" id="ARBA00022723"/>
    </source>
</evidence>
<keyword evidence="11 13" id="KW-0472">Membrane</keyword>
<evidence type="ECO:0000256" key="3">
    <source>
        <dbReference type="ARBA" id="ARBA00022448"/>
    </source>
</evidence>
<dbReference type="Pfam" id="PF01292">
    <property type="entry name" value="Ni_hydr_CYTB"/>
    <property type="match status" value="1"/>
</dbReference>
<dbReference type="Gene3D" id="1.20.950.20">
    <property type="entry name" value="Transmembrane di-heme cytochromes, Chain C"/>
    <property type="match status" value="1"/>
</dbReference>
<dbReference type="EMBL" id="SACQ01000008">
    <property type="protein sequence ID" value="RVU29550.1"/>
    <property type="molecule type" value="Genomic_DNA"/>
</dbReference>
<keyword evidence="10" id="KW-0408">Iron</keyword>
<reference evidence="15 16" key="1">
    <citation type="submission" date="2019-01" db="EMBL/GenBank/DDBJ databases">
        <authorList>
            <person name="Chen W.-M."/>
        </authorList>
    </citation>
    <scope>NUCLEOTIDE SEQUENCE [LARGE SCALE GENOMIC DNA]</scope>
    <source>
        <strain evidence="15 16">HPM-16</strain>
    </source>
</reference>
<feature type="transmembrane region" description="Helical" evidence="13">
    <location>
        <begin position="148"/>
        <end position="168"/>
    </location>
</feature>
<keyword evidence="8" id="KW-0249">Electron transport</keyword>
<evidence type="ECO:0000256" key="9">
    <source>
        <dbReference type="ARBA" id="ARBA00022989"/>
    </source>
</evidence>
<feature type="transmembrane region" description="Helical" evidence="13">
    <location>
        <begin position="55"/>
        <end position="75"/>
    </location>
</feature>
<evidence type="ECO:0000256" key="10">
    <source>
        <dbReference type="ARBA" id="ARBA00023004"/>
    </source>
</evidence>
<protein>
    <submittedName>
        <fullName evidence="15">Cytochrome b</fullName>
    </submittedName>
</protein>
<dbReference type="GO" id="GO:0009055">
    <property type="term" value="F:electron transfer activity"/>
    <property type="evidence" value="ECO:0007669"/>
    <property type="project" value="InterPro"/>
</dbReference>
<dbReference type="RefSeq" id="WP_127695336.1">
    <property type="nucleotide sequence ID" value="NZ_SACQ01000008.1"/>
</dbReference>
<evidence type="ECO:0000256" key="6">
    <source>
        <dbReference type="ARBA" id="ARBA00022692"/>
    </source>
</evidence>
<dbReference type="GO" id="GO:0022904">
    <property type="term" value="P:respiratory electron transport chain"/>
    <property type="evidence" value="ECO:0007669"/>
    <property type="project" value="InterPro"/>
</dbReference>
<name>A0A437Q4X7_9GAMM</name>